<accession>A0A4E0R4T5</accession>
<evidence type="ECO:0000313" key="1">
    <source>
        <dbReference type="EMBL" id="TGO03482.1"/>
    </source>
</evidence>
<dbReference type="EMBL" id="JSZA02000015">
    <property type="protein sequence ID" value="TGO03482.1"/>
    <property type="molecule type" value="Genomic_DNA"/>
</dbReference>
<organism evidence="1 2">
    <name type="scientific">Candidatus Thiomargarita nelsonii</name>
    <dbReference type="NCBI Taxonomy" id="1003181"/>
    <lineage>
        <taxon>Bacteria</taxon>
        <taxon>Pseudomonadati</taxon>
        <taxon>Pseudomonadota</taxon>
        <taxon>Gammaproteobacteria</taxon>
        <taxon>Thiotrichales</taxon>
        <taxon>Thiotrichaceae</taxon>
        <taxon>Thiomargarita</taxon>
    </lineage>
</organism>
<evidence type="ECO:0000313" key="2">
    <source>
        <dbReference type="Proteomes" id="UP000030428"/>
    </source>
</evidence>
<dbReference type="AlphaFoldDB" id="A0A4E0R4T5"/>
<reference evidence="1 2" key="1">
    <citation type="journal article" date="2016" name="Front. Microbiol.">
        <title>Single-Cell (Meta-)Genomics of a Dimorphic Candidatus Thiomargarita nelsonii Reveals Genomic Plasticity.</title>
        <authorList>
            <person name="Flood B.E."/>
            <person name="Fliss P."/>
            <person name="Jones D.S."/>
            <person name="Dick G.J."/>
            <person name="Jain S."/>
            <person name="Kaster A.K."/>
            <person name="Winkel M."/>
            <person name="Mussmann M."/>
            <person name="Bailey J."/>
        </authorList>
    </citation>
    <scope>NUCLEOTIDE SEQUENCE [LARGE SCALE GENOMIC DNA]</scope>
    <source>
        <strain evidence="1">Hydrate Ridge</strain>
    </source>
</reference>
<protein>
    <recommendedName>
        <fullName evidence="3">CHAT domain-containing protein</fullName>
    </recommendedName>
</protein>
<name>A0A4E0R4T5_9GAMM</name>
<sequence>MSQSKTVLLVRTHSDATTETTYHWAEMVKQHFQANNWEVIELAKNDAVRSQVEKLLLNSESYVFLFYGHGKSDEMVGQDRMPVIDLDNQGLLKDQKVYVIACLTAQQLGKEAANIARFYLGYEQEIQFPIDPVYSQYVEKCVNKGILAMLDTPECTIEQAGQQIVDEYTHWIEYFTIGEGASDTGTFLLSIQLRYNRDAVRLFGDVSATL</sequence>
<keyword evidence="2" id="KW-1185">Reference proteome</keyword>
<gene>
    <name evidence="1" type="ORF">PN36_05365</name>
</gene>
<evidence type="ECO:0008006" key="3">
    <source>
        <dbReference type="Google" id="ProtNLM"/>
    </source>
</evidence>
<dbReference type="Proteomes" id="UP000030428">
    <property type="component" value="Unassembled WGS sequence"/>
</dbReference>
<comment type="caution">
    <text evidence="1">The sequence shown here is derived from an EMBL/GenBank/DDBJ whole genome shotgun (WGS) entry which is preliminary data.</text>
</comment>
<proteinExistence type="predicted"/>